<comment type="caution">
    <text evidence="2">The sequence shown here is derived from an EMBL/GenBank/DDBJ whole genome shotgun (WGS) entry which is preliminary data.</text>
</comment>
<proteinExistence type="predicted"/>
<evidence type="ECO:0000256" key="1">
    <source>
        <dbReference type="SAM" id="MobiDB-lite"/>
    </source>
</evidence>
<name>A0A5B7KIW0_PORTR</name>
<protein>
    <submittedName>
        <fullName evidence="2">Uncharacterized protein</fullName>
    </submittedName>
</protein>
<feature type="region of interest" description="Disordered" evidence="1">
    <location>
        <begin position="1"/>
        <end position="28"/>
    </location>
</feature>
<evidence type="ECO:0000313" key="3">
    <source>
        <dbReference type="Proteomes" id="UP000324222"/>
    </source>
</evidence>
<gene>
    <name evidence="2" type="ORF">E2C01_100969</name>
</gene>
<keyword evidence="3" id="KW-1185">Reference proteome</keyword>
<reference evidence="2 3" key="1">
    <citation type="submission" date="2019-05" db="EMBL/GenBank/DDBJ databases">
        <title>Another draft genome of Portunus trituberculatus and its Hox gene families provides insights of decapod evolution.</title>
        <authorList>
            <person name="Jeong J.-H."/>
            <person name="Song I."/>
            <person name="Kim S."/>
            <person name="Choi T."/>
            <person name="Kim D."/>
            <person name="Ryu S."/>
            <person name="Kim W."/>
        </authorList>
    </citation>
    <scope>NUCLEOTIDE SEQUENCE [LARGE SCALE GENOMIC DNA]</scope>
    <source>
        <tissue evidence="2">Muscle</tissue>
    </source>
</reference>
<sequence>MWRRGCEPSMAATVFPPPPRGDPGDAATLGECDGWGGDDGGLKRAISGSAMRQHLLACRWAGEAGGPGGGAKLIVRTW</sequence>
<dbReference type="EMBL" id="VSRR010145046">
    <property type="protein sequence ID" value="MPD05238.1"/>
    <property type="molecule type" value="Genomic_DNA"/>
</dbReference>
<dbReference type="Proteomes" id="UP000324222">
    <property type="component" value="Unassembled WGS sequence"/>
</dbReference>
<organism evidence="2 3">
    <name type="scientific">Portunus trituberculatus</name>
    <name type="common">Swimming crab</name>
    <name type="synonym">Neptunus trituberculatus</name>
    <dbReference type="NCBI Taxonomy" id="210409"/>
    <lineage>
        <taxon>Eukaryota</taxon>
        <taxon>Metazoa</taxon>
        <taxon>Ecdysozoa</taxon>
        <taxon>Arthropoda</taxon>
        <taxon>Crustacea</taxon>
        <taxon>Multicrustacea</taxon>
        <taxon>Malacostraca</taxon>
        <taxon>Eumalacostraca</taxon>
        <taxon>Eucarida</taxon>
        <taxon>Decapoda</taxon>
        <taxon>Pleocyemata</taxon>
        <taxon>Brachyura</taxon>
        <taxon>Eubrachyura</taxon>
        <taxon>Portunoidea</taxon>
        <taxon>Portunidae</taxon>
        <taxon>Portuninae</taxon>
        <taxon>Portunus</taxon>
    </lineage>
</organism>
<accession>A0A5B7KIW0</accession>
<evidence type="ECO:0000313" key="2">
    <source>
        <dbReference type="EMBL" id="MPD05238.1"/>
    </source>
</evidence>
<dbReference type="AlphaFoldDB" id="A0A5B7KIW0"/>